<name>M1W6M1_CLAP2</name>
<dbReference type="PROSITE" id="PS50002">
    <property type="entry name" value="SH3"/>
    <property type="match status" value="1"/>
</dbReference>
<evidence type="ECO:0000313" key="6">
    <source>
        <dbReference type="EMBL" id="CCE34746.1"/>
    </source>
</evidence>
<keyword evidence="7" id="KW-1185">Reference proteome</keyword>
<dbReference type="GO" id="GO:0030479">
    <property type="term" value="C:actin cortical patch"/>
    <property type="evidence" value="ECO:0007669"/>
    <property type="project" value="TreeGrafter"/>
</dbReference>
<dbReference type="HOGENOM" id="CLU_015320_2_0_1"/>
<evidence type="ECO:0000256" key="3">
    <source>
        <dbReference type="PROSITE-ProRule" id="PRU00192"/>
    </source>
</evidence>
<dbReference type="GO" id="GO:0035091">
    <property type="term" value="F:phosphatidylinositol binding"/>
    <property type="evidence" value="ECO:0007669"/>
    <property type="project" value="TreeGrafter"/>
</dbReference>
<dbReference type="GO" id="GO:0051017">
    <property type="term" value="P:actin filament bundle assembly"/>
    <property type="evidence" value="ECO:0007669"/>
    <property type="project" value="TreeGrafter"/>
</dbReference>
<dbReference type="PANTHER" id="PTHR15629">
    <property type="entry name" value="SH3YL1 PROTEIN"/>
    <property type="match status" value="1"/>
</dbReference>
<dbReference type="InterPro" id="IPR051702">
    <property type="entry name" value="SH3_domain_YSC84-like"/>
</dbReference>
<dbReference type="SUPFAM" id="SSF50044">
    <property type="entry name" value="SH3-domain"/>
    <property type="match status" value="1"/>
</dbReference>
<dbReference type="PRINTS" id="PR00452">
    <property type="entry name" value="SH3DOMAIN"/>
</dbReference>
<evidence type="ECO:0000313" key="7">
    <source>
        <dbReference type="Proteomes" id="UP000016801"/>
    </source>
</evidence>
<dbReference type="EMBL" id="CAGA01000109">
    <property type="protein sequence ID" value="CCE34746.1"/>
    <property type="molecule type" value="Genomic_DNA"/>
</dbReference>
<proteinExistence type="inferred from homology"/>
<evidence type="ECO:0000256" key="2">
    <source>
        <dbReference type="ARBA" id="ARBA00022443"/>
    </source>
</evidence>
<gene>
    <name evidence="6" type="ORF">CPUR_08682</name>
</gene>
<dbReference type="InterPro" id="IPR036028">
    <property type="entry name" value="SH3-like_dom_sf"/>
</dbReference>
<dbReference type="OrthoDB" id="443981at2759"/>
<dbReference type="GO" id="GO:0051666">
    <property type="term" value="P:actin cortical patch localization"/>
    <property type="evidence" value="ECO:0007669"/>
    <property type="project" value="TreeGrafter"/>
</dbReference>
<dbReference type="GO" id="GO:0051015">
    <property type="term" value="F:actin filament binding"/>
    <property type="evidence" value="ECO:0007669"/>
    <property type="project" value="TreeGrafter"/>
</dbReference>
<dbReference type="Proteomes" id="UP000016801">
    <property type="component" value="Unassembled WGS sequence"/>
</dbReference>
<dbReference type="PRINTS" id="PR01887">
    <property type="entry name" value="SPECTRNALPHA"/>
</dbReference>
<evidence type="ECO:0000256" key="1">
    <source>
        <dbReference type="ARBA" id="ARBA00007761"/>
    </source>
</evidence>
<comment type="similarity">
    <text evidence="1">Belongs to the SH3YL1 family.</text>
</comment>
<dbReference type="InterPro" id="IPR007461">
    <property type="entry name" value="Ysc84_actin-binding"/>
</dbReference>
<dbReference type="SMART" id="SM00326">
    <property type="entry name" value="SH3"/>
    <property type="match status" value="1"/>
</dbReference>
<comment type="caution">
    <text evidence="6">The sequence shown here is derived from an EMBL/GenBank/DDBJ whole genome shotgun (WGS) entry which is preliminary data.</text>
</comment>
<organism evidence="6 7">
    <name type="scientific">Claviceps purpurea (strain 20.1)</name>
    <name type="common">Ergot fungus</name>
    <name type="synonym">Sphacelia segetum</name>
    <dbReference type="NCBI Taxonomy" id="1111077"/>
    <lineage>
        <taxon>Eukaryota</taxon>
        <taxon>Fungi</taxon>
        <taxon>Dikarya</taxon>
        <taxon>Ascomycota</taxon>
        <taxon>Pezizomycotina</taxon>
        <taxon>Sordariomycetes</taxon>
        <taxon>Hypocreomycetidae</taxon>
        <taxon>Hypocreales</taxon>
        <taxon>Clavicipitaceae</taxon>
        <taxon>Claviceps</taxon>
    </lineage>
</organism>
<evidence type="ECO:0000259" key="5">
    <source>
        <dbReference type="PROSITE" id="PS50002"/>
    </source>
</evidence>
<evidence type="ECO:0000256" key="4">
    <source>
        <dbReference type="SAM" id="MobiDB-lite"/>
    </source>
</evidence>
<dbReference type="AlphaFoldDB" id="M1W6M1"/>
<dbReference type="STRING" id="1111077.M1W6M1"/>
<dbReference type="InterPro" id="IPR001452">
    <property type="entry name" value="SH3_domain"/>
</dbReference>
<keyword evidence="2 3" id="KW-0728">SH3 domain</keyword>
<dbReference type="CDD" id="cd11525">
    <property type="entry name" value="SYLF_SH3YL1_like"/>
    <property type="match status" value="1"/>
</dbReference>
<dbReference type="Gene3D" id="2.30.30.40">
    <property type="entry name" value="SH3 Domains"/>
    <property type="match status" value="1"/>
</dbReference>
<dbReference type="Pfam" id="PF04366">
    <property type="entry name" value="Ysc84"/>
    <property type="match status" value="1"/>
</dbReference>
<dbReference type="VEuPathDB" id="FungiDB:CPUR_08682"/>
<feature type="compositionally biased region" description="Polar residues" evidence="4">
    <location>
        <begin position="274"/>
        <end position="304"/>
    </location>
</feature>
<dbReference type="PhylomeDB" id="M1W6M1"/>
<feature type="domain" description="SH3" evidence="5">
    <location>
        <begin position="326"/>
        <end position="385"/>
    </location>
</feature>
<dbReference type="eggNOG" id="KOG1843">
    <property type="taxonomic scope" value="Eukaryota"/>
</dbReference>
<dbReference type="PANTHER" id="PTHR15629:SF2">
    <property type="entry name" value="SH3 DOMAIN-CONTAINING YSC84-LIKE PROTEIN 1"/>
    <property type="match status" value="1"/>
</dbReference>
<dbReference type="Pfam" id="PF00018">
    <property type="entry name" value="SH3_1"/>
    <property type="match status" value="1"/>
</dbReference>
<dbReference type="CDD" id="cd11842">
    <property type="entry name" value="SH3_Ysc84p_like"/>
    <property type="match status" value="1"/>
</dbReference>
<feature type="region of interest" description="Disordered" evidence="4">
    <location>
        <begin position="240"/>
        <end position="324"/>
    </location>
</feature>
<reference evidence="6 7" key="1">
    <citation type="journal article" date="2013" name="PLoS Genet.">
        <title>Plant-symbiotic fungi as chemical engineers: Multi-genome analysis of the Clavicipitaceae reveals dynamics of alkaloid loci.</title>
        <authorList>
            <person name="Schardl C.L."/>
            <person name="Young C.A."/>
            <person name="Hesse U."/>
            <person name="Amyotte S.G."/>
            <person name="Andreeva K."/>
            <person name="Calie P.J."/>
            <person name="Fleetwood D.J."/>
            <person name="Haws D.C."/>
            <person name="Moore N."/>
            <person name="Oeser B."/>
            <person name="Panaccione D.G."/>
            <person name="Schweri K.K."/>
            <person name="Voisey C.R."/>
            <person name="Farman M.L."/>
            <person name="Jaromczyk J.W."/>
            <person name="Roe B.A."/>
            <person name="O'Sullivan D.M."/>
            <person name="Scott B."/>
            <person name="Tudzynski P."/>
            <person name="An Z."/>
            <person name="Arnaoudova E.G."/>
            <person name="Bullock C.T."/>
            <person name="Charlton N.D."/>
            <person name="Chen L."/>
            <person name="Cox M."/>
            <person name="Dinkins R.D."/>
            <person name="Florea S."/>
            <person name="Glenn A.E."/>
            <person name="Gordon A."/>
            <person name="Gueldener U."/>
            <person name="Harris D.R."/>
            <person name="Hollin W."/>
            <person name="Jaromczyk J."/>
            <person name="Johnson R.D."/>
            <person name="Khan A.K."/>
            <person name="Leistner E."/>
            <person name="Leuchtmann A."/>
            <person name="Li C."/>
            <person name="Liu J."/>
            <person name="Liu J."/>
            <person name="Liu M."/>
            <person name="Mace W."/>
            <person name="Machado C."/>
            <person name="Nagabhyru P."/>
            <person name="Pan J."/>
            <person name="Schmid J."/>
            <person name="Sugawara K."/>
            <person name="Steiner U."/>
            <person name="Takach J.E."/>
            <person name="Tanaka E."/>
            <person name="Webb J.S."/>
            <person name="Wilson E.V."/>
            <person name="Wiseman J.L."/>
            <person name="Yoshida R."/>
            <person name="Zeng Z."/>
        </authorList>
    </citation>
    <scope>NUCLEOTIDE SEQUENCE [LARGE SCALE GENOMIC DNA]</scope>
    <source>
        <strain evidence="6 7">20.1</strain>
    </source>
</reference>
<protein>
    <recommendedName>
        <fullName evidence="5">SH3 domain-containing protein</fullName>
    </recommendedName>
</protein>
<dbReference type="FunFam" id="2.30.30.40:FF:000100">
    <property type="entry name" value="SH3 domain-containing YSC84-like protein 1"/>
    <property type="match status" value="1"/>
</dbReference>
<dbReference type="InterPro" id="IPR033643">
    <property type="entry name" value="SYLF_SH3YL1-like"/>
</dbReference>
<sequence>MGINSPLPASLKSECKKCGKILTSFVNPRQAFGPDKVIPPSILSNAKGFAIITILKAGCLGSGRVGSGLVVARLPDGSWSAPSAIAAAGGGFGGQIGFELTDFVFVLNDASAVKTFAQMGSITLGGNASLAAGPVGRNAEAAGAASLKSVSGIFSYSKTKGLFAGVSLEGMAIIERRDANEKLYGTRFTAMQLLTGSVRPPPAADSLMTVLNSRVFSGMRVGTTTDESMYNDMPTYDERQDGTQQHGVGSGGVGANEFGRPSRSSTWRDDMNGQRDSTAPSRANTVSGRQGVHNTNNRTDTFGSSEKRIGPGRPTAPKPNFGDKGVKKTEAVALFNFDADQPGDLGFKKGEVITILKRTDSDNDWWTGMIGTRHGIFPSNYVKLQ</sequence>
<accession>M1W6M1</accession>